<keyword evidence="4" id="KW-1185">Reference proteome</keyword>
<dbReference type="PANTHER" id="PTHR31157">
    <property type="entry name" value="SCP DOMAIN-CONTAINING PROTEIN"/>
    <property type="match status" value="1"/>
</dbReference>
<dbReference type="InterPro" id="IPR014044">
    <property type="entry name" value="CAP_dom"/>
</dbReference>
<keyword evidence="3" id="KW-0378">Hydrolase</keyword>
<dbReference type="AlphaFoldDB" id="A0A5J5HTK0"/>
<dbReference type="PANTHER" id="PTHR31157:SF1">
    <property type="entry name" value="SCP DOMAIN-CONTAINING PROTEIN"/>
    <property type="match status" value="1"/>
</dbReference>
<feature type="domain" description="SCP" evidence="1">
    <location>
        <begin position="249"/>
        <end position="363"/>
    </location>
</feature>
<dbReference type="GO" id="GO:0006508">
    <property type="term" value="P:proteolysis"/>
    <property type="evidence" value="ECO:0007669"/>
    <property type="project" value="UniProtKB-KW"/>
</dbReference>
<organism evidence="3 4">
    <name type="scientific">Niallia endozanthoxylica</name>
    <dbReference type="NCBI Taxonomy" id="2036016"/>
    <lineage>
        <taxon>Bacteria</taxon>
        <taxon>Bacillati</taxon>
        <taxon>Bacillota</taxon>
        <taxon>Bacilli</taxon>
        <taxon>Bacillales</taxon>
        <taxon>Bacillaceae</taxon>
        <taxon>Niallia</taxon>
    </lineage>
</organism>
<accession>A0A5J5HTK0</accession>
<proteinExistence type="predicted"/>
<name>A0A5J5HTK0_9BACI</name>
<reference evidence="3 4" key="1">
    <citation type="submission" date="2019-09" db="EMBL/GenBank/DDBJ databases">
        <title>Whole genome sequences of isolates from the Mars Exploration Rovers.</title>
        <authorList>
            <person name="Seuylemezian A."/>
            <person name="Vaishampayan P."/>
        </authorList>
    </citation>
    <scope>NUCLEOTIDE SEQUENCE [LARGE SCALE GENOMIC DNA]</scope>
    <source>
        <strain evidence="3 4">MER_TA_151</strain>
    </source>
</reference>
<feature type="domain" description="CAP-associated" evidence="2">
    <location>
        <begin position="95"/>
        <end position="231"/>
    </location>
</feature>
<evidence type="ECO:0000259" key="2">
    <source>
        <dbReference type="Pfam" id="PF14504"/>
    </source>
</evidence>
<keyword evidence="3" id="KW-0645">Protease</keyword>
<dbReference type="SUPFAM" id="SSF55797">
    <property type="entry name" value="PR-1-like"/>
    <property type="match status" value="1"/>
</dbReference>
<dbReference type="Gene3D" id="3.40.33.10">
    <property type="entry name" value="CAP"/>
    <property type="match status" value="1"/>
</dbReference>
<comment type="caution">
    <text evidence="3">The sequence shown here is derived from an EMBL/GenBank/DDBJ whole genome shotgun (WGS) entry which is preliminary data.</text>
</comment>
<evidence type="ECO:0000313" key="3">
    <source>
        <dbReference type="EMBL" id="KAA9023666.1"/>
    </source>
</evidence>
<dbReference type="Pfam" id="PF14504">
    <property type="entry name" value="CAP_assoc_N"/>
    <property type="match status" value="1"/>
</dbReference>
<sequence>MLLLTSIWFLFVKDQQGIGGQTVYENIKSKLDSLKEHPDVTNGINTLEIGFDTLLNEIDQALNSIQRDQQQETKIAKPKLEEPISNSFSIYNIELGDSRTEVESLAGAAKRSSYNEYGVKWFAYHENYQNFFMASFDEDDKVTGLYTNQDLLSSKQGIKIGSHMDEVLNMLGEPSTKIQKGHISYQLDHNNEYHLFDLDDSFVTVFYDKHEEDSVTAVQIISADLEQQKTAFYSAESHELKEGFEYQLFDLTNAARVVHGLPFLSWNEAVKETARDHSMDMAQNQYFNHTNLEGQSPFDRMKEDNISFRAAGENLAAGQLSSIFAHEGLMNSLGHRENILQPDFEALGVGVAFDSDSRPYYTENFLAN</sequence>
<dbReference type="InterPro" id="IPR035940">
    <property type="entry name" value="CAP_sf"/>
</dbReference>
<dbReference type="Proteomes" id="UP000326671">
    <property type="component" value="Unassembled WGS sequence"/>
</dbReference>
<evidence type="ECO:0000259" key="1">
    <source>
        <dbReference type="Pfam" id="PF00188"/>
    </source>
</evidence>
<dbReference type="CDD" id="cd05379">
    <property type="entry name" value="CAP_bacterial"/>
    <property type="match status" value="1"/>
</dbReference>
<dbReference type="EMBL" id="VYKL01000019">
    <property type="protein sequence ID" value="KAA9023666.1"/>
    <property type="molecule type" value="Genomic_DNA"/>
</dbReference>
<dbReference type="Pfam" id="PF00188">
    <property type="entry name" value="CAP"/>
    <property type="match status" value="1"/>
</dbReference>
<dbReference type="InterPro" id="IPR029410">
    <property type="entry name" value="CAP_assoc"/>
</dbReference>
<evidence type="ECO:0000313" key="4">
    <source>
        <dbReference type="Proteomes" id="UP000326671"/>
    </source>
</evidence>
<dbReference type="GO" id="GO:0008233">
    <property type="term" value="F:peptidase activity"/>
    <property type="evidence" value="ECO:0007669"/>
    <property type="project" value="UniProtKB-KW"/>
</dbReference>
<dbReference type="OrthoDB" id="9783944at2"/>
<protein>
    <submittedName>
        <fullName evidence="3">Serine protease</fullName>
    </submittedName>
</protein>
<gene>
    <name evidence="3" type="ORF">F4V44_13245</name>
</gene>